<protein>
    <submittedName>
        <fullName evidence="3">Uncharacterized protein DUF2330</fullName>
    </submittedName>
</protein>
<dbReference type="Pfam" id="PF10092">
    <property type="entry name" value="DUF2330"/>
    <property type="match status" value="1"/>
</dbReference>
<dbReference type="RefSeq" id="WP_170230756.1">
    <property type="nucleotide sequence ID" value="NZ_BAAAIK010000001.1"/>
</dbReference>
<reference evidence="3 4" key="1">
    <citation type="submission" date="2019-06" db="EMBL/GenBank/DDBJ databases">
        <title>Sequencing the genomes of 1000 actinobacteria strains.</title>
        <authorList>
            <person name="Klenk H.-P."/>
        </authorList>
    </citation>
    <scope>NUCLEOTIDE SEQUENCE [LARGE SCALE GENOMIC DNA]</scope>
    <source>
        <strain evidence="3 4">DSM 12335</strain>
    </source>
</reference>
<dbReference type="PROSITE" id="PS51257">
    <property type="entry name" value="PROKAR_LIPOPROTEIN"/>
    <property type="match status" value="1"/>
</dbReference>
<gene>
    <name evidence="3" type="ORF">FB467_2965</name>
</gene>
<feature type="chain" id="PRO_5022056872" evidence="2">
    <location>
        <begin position="32"/>
        <end position="362"/>
    </location>
</feature>
<feature type="transmembrane region" description="Helical" evidence="1">
    <location>
        <begin position="323"/>
        <end position="351"/>
    </location>
</feature>
<feature type="signal peptide" evidence="2">
    <location>
        <begin position="1"/>
        <end position="31"/>
    </location>
</feature>
<keyword evidence="2" id="KW-0732">Signal</keyword>
<organism evidence="3 4">
    <name type="scientific">Ornithinicoccus hortensis</name>
    <dbReference type="NCBI Taxonomy" id="82346"/>
    <lineage>
        <taxon>Bacteria</taxon>
        <taxon>Bacillati</taxon>
        <taxon>Actinomycetota</taxon>
        <taxon>Actinomycetes</taxon>
        <taxon>Micrococcales</taxon>
        <taxon>Intrasporangiaceae</taxon>
        <taxon>Ornithinicoccus</taxon>
    </lineage>
</organism>
<dbReference type="InterPro" id="IPR019283">
    <property type="entry name" value="DUF2330"/>
</dbReference>
<sequence length="362" mass="38279">MSRGALTWWARATAAAALVATGLLAAPGAMACACGGFVGPDGSRQTVQQETAALHWDGTDETIHLRLTTQGVGDDAGLLLPTPNPAADVALGDEELFSDLAAASAPRWEERQHLFGPPELFGDDGDSAAGGAPGDGAVQVLSTQDLGPLETAVLTADDPGALDEWLTEHDYVMNERFESVVTPYVEEGWAFVAVRLTAEGQTISGDLPPLKVTFPSDELVYPMRMSQAAVDTQSTRTYVLSDHRVTRTDPTGSSGQAELLFAGELTADQAQSPELAAIVAQAPYLTTLEQEFVNPQAQIVSDYVFAADDTDEPFQRVIYTDSYLIPIDVAIILAVLVLGLVGGGIAIVMVVRRQLRSAPRAG</sequence>
<comment type="caution">
    <text evidence="3">The sequence shown here is derived from an EMBL/GenBank/DDBJ whole genome shotgun (WGS) entry which is preliminary data.</text>
</comment>
<accession>A0A542YUP2</accession>
<evidence type="ECO:0000313" key="3">
    <source>
        <dbReference type="EMBL" id="TQL51802.1"/>
    </source>
</evidence>
<keyword evidence="1" id="KW-0472">Membrane</keyword>
<dbReference type="EMBL" id="VFOP01000001">
    <property type="protein sequence ID" value="TQL51802.1"/>
    <property type="molecule type" value="Genomic_DNA"/>
</dbReference>
<proteinExistence type="predicted"/>
<dbReference type="Proteomes" id="UP000319516">
    <property type="component" value="Unassembled WGS sequence"/>
</dbReference>
<keyword evidence="4" id="KW-1185">Reference proteome</keyword>
<evidence type="ECO:0000256" key="1">
    <source>
        <dbReference type="SAM" id="Phobius"/>
    </source>
</evidence>
<evidence type="ECO:0000256" key="2">
    <source>
        <dbReference type="SAM" id="SignalP"/>
    </source>
</evidence>
<name>A0A542YUP2_9MICO</name>
<keyword evidence="1" id="KW-1133">Transmembrane helix</keyword>
<keyword evidence="1" id="KW-0812">Transmembrane</keyword>
<evidence type="ECO:0000313" key="4">
    <source>
        <dbReference type="Proteomes" id="UP000319516"/>
    </source>
</evidence>
<dbReference type="AlphaFoldDB" id="A0A542YUP2"/>